<dbReference type="EMBL" id="NVWI01000005">
    <property type="protein sequence ID" value="PCJ41558.1"/>
    <property type="molecule type" value="Genomic_DNA"/>
</dbReference>
<dbReference type="AlphaFoldDB" id="A0A2A5CDF3"/>
<dbReference type="Proteomes" id="UP000228987">
    <property type="component" value="Unassembled WGS sequence"/>
</dbReference>
<organism evidence="1 2">
    <name type="scientific">SAR86 cluster bacterium</name>
    <dbReference type="NCBI Taxonomy" id="2030880"/>
    <lineage>
        <taxon>Bacteria</taxon>
        <taxon>Pseudomonadati</taxon>
        <taxon>Pseudomonadota</taxon>
        <taxon>Gammaproteobacteria</taxon>
        <taxon>SAR86 cluster</taxon>
    </lineage>
</organism>
<evidence type="ECO:0000313" key="1">
    <source>
        <dbReference type="EMBL" id="PCJ41558.1"/>
    </source>
</evidence>
<accession>A0A2A5CDF3</accession>
<evidence type="ECO:0008006" key="3">
    <source>
        <dbReference type="Google" id="ProtNLM"/>
    </source>
</evidence>
<evidence type="ECO:0000313" key="2">
    <source>
        <dbReference type="Proteomes" id="UP000228987"/>
    </source>
</evidence>
<comment type="caution">
    <text evidence="1">The sequence shown here is derived from an EMBL/GenBank/DDBJ whole genome shotgun (WGS) entry which is preliminary data.</text>
</comment>
<sequence>MRAMLQHKLLMRGLSAFYLIFIAQTAYSQSLNIGLFSEGDLSGWEEQSFESNTQYQLVDEQEGRVLKAYTESAASGLFREIDVDLTQTPYLNWSWKVDNVYQGNDEHERLGDDYPVRIFVVASGGLFFWETKAINYVWSSNQPTGSQWESAVTRNAMMLALQSGENKLGQWVNEKRNIRDDFNAFFGVDITEIHAIAVMSDSDNTEQSATAYYGDIFFSAQ</sequence>
<reference evidence="2" key="1">
    <citation type="submission" date="2017-08" db="EMBL/GenBank/DDBJ databases">
        <title>A dynamic microbial community with high functional redundancy inhabits the cold, oxic subseafloor aquifer.</title>
        <authorList>
            <person name="Tully B.J."/>
            <person name="Wheat C.G."/>
            <person name="Glazer B.T."/>
            <person name="Huber J.A."/>
        </authorList>
    </citation>
    <scope>NUCLEOTIDE SEQUENCE [LARGE SCALE GENOMIC DNA]</scope>
</reference>
<dbReference type="InterPro" id="IPR021409">
    <property type="entry name" value="DUF3047"/>
</dbReference>
<name>A0A2A5CDF3_9GAMM</name>
<protein>
    <recommendedName>
        <fullName evidence="3">DUF3047 domain-containing protein</fullName>
    </recommendedName>
</protein>
<dbReference type="Pfam" id="PF11249">
    <property type="entry name" value="DUF3047"/>
    <property type="match status" value="1"/>
</dbReference>
<proteinExistence type="predicted"/>
<gene>
    <name evidence="1" type="ORF">COA71_08355</name>
</gene>